<protein>
    <recommendedName>
        <fullName evidence="3">SH3 domain-containing protein</fullName>
    </recommendedName>
</protein>
<name>A0A679IH51_VARPD</name>
<feature type="chain" id="PRO_5025332617" description="SH3 domain-containing protein" evidence="1">
    <location>
        <begin position="32"/>
        <end position="130"/>
    </location>
</feature>
<organism evidence="2">
    <name type="scientific">Variovorax paradoxus</name>
    <dbReference type="NCBI Taxonomy" id="34073"/>
    <lineage>
        <taxon>Bacteria</taxon>
        <taxon>Pseudomonadati</taxon>
        <taxon>Pseudomonadota</taxon>
        <taxon>Betaproteobacteria</taxon>
        <taxon>Burkholderiales</taxon>
        <taxon>Comamonadaceae</taxon>
        <taxon>Variovorax</taxon>
    </lineage>
</organism>
<evidence type="ECO:0008006" key="3">
    <source>
        <dbReference type="Google" id="ProtNLM"/>
    </source>
</evidence>
<reference evidence="2" key="1">
    <citation type="submission" date="2019-12" db="EMBL/GenBank/DDBJ databases">
        <authorList>
            <person name="Cremers G."/>
        </authorList>
    </citation>
    <scope>NUCLEOTIDE SEQUENCE</scope>
    <source>
        <strain evidence="2">Vvax</strain>
    </source>
</reference>
<proteinExistence type="predicted"/>
<feature type="signal peptide" evidence="1">
    <location>
        <begin position="1"/>
        <end position="31"/>
    </location>
</feature>
<dbReference type="RefSeq" id="WP_339087871.1">
    <property type="nucleotide sequence ID" value="NZ_LR743507.1"/>
</dbReference>
<dbReference type="AlphaFoldDB" id="A0A679IH51"/>
<dbReference type="EMBL" id="LR743507">
    <property type="protein sequence ID" value="CAA2099136.1"/>
    <property type="molecule type" value="Genomic_DNA"/>
</dbReference>
<evidence type="ECO:0000313" key="2">
    <source>
        <dbReference type="EMBL" id="CAA2099136.1"/>
    </source>
</evidence>
<gene>
    <name evidence="2" type="ORF">VVAX_00080</name>
</gene>
<keyword evidence="1" id="KW-0732">Signal</keyword>
<evidence type="ECO:0000256" key="1">
    <source>
        <dbReference type="SAM" id="SignalP"/>
    </source>
</evidence>
<sequence>MFRATSGGAALAASAALAALALLAGATPASAAPPGESKRCEALHAVANESPGFMPRRGGVVTGTGRAHLHTAPDAGCDSGKFLVPNDRVTLYTPYKEWVQVMFIHPKTGEDTMGWMLGSRLKTTGTMGPS</sequence>
<accession>A0A679IH51</accession>